<dbReference type="OrthoDB" id="9790469at2"/>
<evidence type="ECO:0000313" key="1">
    <source>
        <dbReference type="EMBL" id="TDV52145.1"/>
    </source>
</evidence>
<dbReference type="Proteomes" id="UP000294927">
    <property type="component" value="Unassembled WGS sequence"/>
</dbReference>
<gene>
    <name evidence="1" type="ORF">CLV71_105276</name>
</gene>
<dbReference type="Pfam" id="PF05762">
    <property type="entry name" value="VWA_CoxE"/>
    <property type="match status" value="1"/>
</dbReference>
<dbReference type="InterPro" id="IPR011195">
    <property type="entry name" value="UCP010256"/>
</dbReference>
<dbReference type="SUPFAM" id="SSF53300">
    <property type="entry name" value="vWA-like"/>
    <property type="match status" value="1"/>
</dbReference>
<dbReference type="AlphaFoldDB" id="A0A4R7VRQ9"/>
<organism evidence="1 2">
    <name type="scientific">Actinophytocola oryzae</name>
    <dbReference type="NCBI Taxonomy" id="502181"/>
    <lineage>
        <taxon>Bacteria</taxon>
        <taxon>Bacillati</taxon>
        <taxon>Actinomycetota</taxon>
        <taxon>Actinomycetes</taxon>
        <taxon>Pseudonocardiales</taxon>
        <taxon>Pseudonocardiaceae</taxon>
    </lineage>
</organism>
<protein>
    <recommendedName>
        <fullName evidence="3">VWFA domain-containing protein</fullName>
    </recommendedName>
</protein>
<evidence type="ECO:0008006" key="3">
    <source>
        <dbReference type="Google" id="ProtNLM"/>
    </source>
</evidence>
<dbReference type="InterPro" id="IPR036465">
    <property type="entry name" value="vWFA_dom_sf"/>
</dbReference>
<sequence length="360" mass="39481">MPDFVGLLVGFARALRSAGIVVGTGDADVFCAAAACLDPTDLVDLYWGGRCTLVSRHADLPVYDEVFRQYFLDFPAAPTVVTLRQVPAGVFGTFVVPSVEPGADEVEQESLGLAASAVHVSRQRSFSACTPEELAELRRILARLRLTPPRRRTRRLGPSSSGRVLDLRRMVRASLRTQGEPVSLRWRERRVRPRRLVLLLDVSGSMASYSRTLLQFAHTTGRSTRRVEVFCFGTRLTYLTRVLRSRSVDEALRLAGGTVADWEGGTRIGASVDAFVRGWARRGMSRGATVLICSDGLDRGEPSLLVSALDRLSRLSHRIVWVNPHGTGRSVAMMAADPYVDAVLPAADLPDFLRLLPVLA</sequence>
<dbReference type="PANTHER" id="PTHR39338">
    <property type="entry name" value="BLL5662 PROTEIN-RELATED"/>
    <property type="match status" value="1"/>
</dbReference>
<dbReference type="EMBL" id="SOCP01000005">
    <property type="protein sequence ID" value="TDV52145.1"/>
    <property type="molecule type" value="Genomic_DNA"/>
</dbReference>
<dbReference type="RefSeq" id="WP_133903546.1">
    <property type="nucleotide sequence ID" value="NZ_SOCP01000005.1"/>
</dbReference>
<reference evidence="1 2" key="1">
    <citation type="submission" date="2019-03" db="EMBL/GenBank/DDBJ databases">
        <title>Genomic Encyclopedia of Archaeal and Bacterial Type Strains, Phase II (KMG-II): from individual species to whole genera.</title>
        <authorList>
            <person name="Goeker M."/>
        </authorList>
    </citation>
    <scope>NUCLEOTIDE SEQUENCE [LARGE SCALE GENOMIC DNA]</scope>
    <source>
        <strain evidence="1 2">DSM 45499</strain>
    </source>
</reference>
<dbReference type="CDD" id="cd00198">
    <property type="entry name" value="vWFA"/>
    <property type="match status" value="1"/>
</dbReference>
<comment type="caution">
    <text evidence="1">The sequence shown here is derived from an EMBL/GenBank/DDBJ whole genome shotgun (WGS) entry which is preliminary data.</text>
</comment>
<proteinExistence type="predicted"/>
<dbReference type="InterPro" id="IPR008912">
    <property type="entry name" value="Uncharacterised_CoxE"/>
</dbReference>
<dbReference type="Gene3D" id="3.40.50.410">
    <property type="entry name" value="von Willebrand factor, type A domain"/>
    <property type="match status" value="1"/>
</dbReference>
<evidence type="ECO:0000313" key="2">
    <source>
        <dbReference type="Proteomes" id="UP000294927"/>
    </source>
</evidence>
<name>A0A4R7VRQ9_9PSEU</name>
<keyword evidence="2" id="KW-1185">Reference proteome</keyword>
<dbReference type="PIRSF" id="PIRSF010256">
    <property type="entry name" value="CoxE_vWa"/>
    <property type="match status" value="1"/>
</dbReference>
<dbReference type="PANTHER" id="PTHR39338:SF6">
    <property type="entry name" value="BLL5662 PROTEIN"/>
    <property type="match status" value="1"/>
</dbReference>
<accession>A0A4R7VRQ9</accession>